<dbReference type="SUPFAM" id="SSF46785">
    <property type="entry name" value="Winged helix' DNA-binding domain"/>
    <property type="match status" value="1"/>
</dbReference>
<proteinExistence type="predicted"/>
<dbReference type="InterPro" id="IPR036390">
    <property type="entry name" value="WH_DNA-bd_sf"/>
</dbReference>
<comment type="caution">
    <text evidence="1">The sequence shown here is derived from an EMBL/GenBank/DDBJ whole genome shotgun (WGS) entry which is preliminary data.</text>
</comment>
<protein>
    <submittedName>
        <fullName evidence="1">PadR family transcriptional regulator</fullName>
    </submittedName>
</protein>
<dbReference type="InterPro" id="IPR036388">
    <property type="entry name" value="WH-like_DNA-bd_sf"/>
</dbReference>
<dbReference type="EMBL" id="DTFF01000064">
    <property type="protein sequence ID" value="HGI88213.1"/>
    <property type="molecule type" value="Genomic_DNA"/>
</dbReference>
<reference evidence="1" key="1">
    <citation type="journal article" date="2020" name="mSystems">
        <title>Genome- and Community-Level Interaction Insights into Carbon Utilization and Element Cycling Functions of Hydrothermarchaeota in Hydrothermal Sediment.</title>
        <authorList>
            <person name="Zhou Z."/>
            <person name="Liu Y."/>
            <person name="Xu W."/>
            <person name="Pan J."/>
            <person name="Luo Z.H."/>
            <person name="Li M."/>
        </authorList>
    </citation>
    <scope>NUCLEOTIDE SEQUENCE [LARGE SCALE GENOMIC DNA]</scope>
    <source>
        <strain evidence="1">SpSt-732</strain>
    </source>
</reference>
<name>A0A7C4BCS1_9CREN</name>
<organism evidence="1">
    <name type="scientific">Ignisphaera aggregans</name>
    <dbReference type="NCBI Taxonomy" id="334771"/>
    <lineage>
        <taxon>Archaea</taxon>
        <taxon>Thermoproteota</taxon>
        <taxon>Thermoprotei</taxon>
        <taxon>Desulfurococcales</taxon>
        <taxon>Desulfurococcaceae</taxon>
        <taxon>Ignisphaera</taxon>
    </lineage>
</organism>
<evidence type="ECO:0000313" key="1">
    <source>
        <dbReference type="EMBL" id="HGI88213.1"/>
    </source>
</evidence>
<dbReference type="AlphaFoldDB" id="A0A7C4BCS1"/>
<accession>A0A7C4BCS1</accession>
<sequence>MESRALRRLRRKLTVEVLWLYIAKALLSSEPMKAYDIVKVLKDEVGLRVSTITVYSVVYRMAREGLLEVVKVGGENLYKLSERGRIEFEKAVKFLEHVMQVLRSQ</sequence>
<dbReference type="Gene3D" id="1.10.10.10">
    <property type="entry name" value="Winged helix-like DNA-binding domain superfamily/Winged helix DNA-binding domain"/>
    <property type="match status" value="1"/>
</dbReference>
<gene>
    <name evidence="1" type="ORF">ENV14_07510</name>
</gene>